<dbReference type="GO" id="GO:0042554">
    <property type="term" value="P:superoxide anion generation"/>
    <property type="evidence" value="ECO:0007669"/>
    <property type="project" value="TreeGrafter"/>
</dbReference>
<evidence type="ECO:0000256" key="1">
    <source>
        <dbReference type="ARBA" id="ARBA00022443"/>
    </source>
</evidence>
<dbReference type="STRING" id="53326.A0A016SUM6"/>
<dbReference type="OrthoDB" id="9991832at2759"/>
<evidence type="ECO:0000259" key="5">
    <source>
        <dbReference type="PROSITE" id="PS50002"/>
    </source>
</evidence>
<feature type="domain" description="SH3" evidence="5">
    <location>
        <begin position="380"/>
        <end position="441"/>
    </location>
</feature>
<name>A0A016SUM6_9BILA</name>
<reference evidence="7" key="1">
    <citation type="journal article" date="2015" name="Nat. Genet.">
        <title>The genome and transcriptome of the zoonotic hookworm Ancylostoma ceylanicum identify infection-specific gene families.</title>
        <authorList>
            <person name="Schwarz E.M."/>
            <person name="Hu Y."/>
            <person name="Antoshechkin I."/>
            <person name="Miller M.M."/>
            <person name="Sternberg P.W."/>
            <person name="Aroian R.V."/>
        </authorList>
    </citation>
    <scope>NUCLEOTIDE SEQUENCE</scope>
    <source>
        <strain evidence="7">HY135</strain>
    </source>
</reference>
<gene>
    <name evidence="6" type="primary">Acey_s0171.g288</name>
    <name evidence="6" type="synonym">Acey-C26C6.8</name>
    <name evidence="6" type="ORF">Y032_0171g288</name>
</gene>
<accession>A0A016SUM6</accession>
<dbReference type="PROSITE" id="PS50002">
    <property type="entry name" value="SH3"/>
    <property type="match status" value="2"/>
</dbReference>
<dbReference type="Pfam" id="PF00018">
    <property type="entry name" value="SH3_1"/>
    <property type="match status" value="2"/>
</dbReference>
<comment type="caution">
    <text evidence="6">The sequence shown here is derived from an EMBL/GenBank/DDBJ whole genome shotgun (WGS) entry which is preliminary data.</text>
</comment>
<dbReference type="InterPro" id="IPR001452">
    <property type="entry name" value="SH3_domain"/>
</dbReference>
<dbReference type="Gene3D" id="2.30.30.40">
    <property type="entry name" value="SH3 Domains"/>
    <property type="match status" value="3"/>
</dbReference>
<dbReference type="PANTHER" id="PTHR15706:SF2">
    <property type="entry name" value="SH3 AND PX DOMAIN-CONTAINING PROTEIN 2A"/>
    <property type="match status" value="1"/>
</dbReference>
<dbReference type="Pfam" id="PF07653">
    <property type="entry name" value="SH3_2"/>
    <property type="match status" value="1"/>
</dbReference>
<evidence type="ECO:0000313" key="6">
    <source>
        <dbReference type="EMBL" id="EYB94433.1"/>
    </source>
</evidence>
<keyword evidence="2" id="KW-0677">Repeat</keyword>
<dbReference type="SMART" id="SM00326">
    <property type="entry name" value="SH3"/>
    <property type="match status" value="3"/>
</dbReference>
<keyword evidence="7" id="KW-1185">Reference proteome</keyword>
<dbReference type="Proteomes" id="UP000024635">
    <property type="component" value="Unassembled WGS sequence"/>
</dbReference>
<sequence length="442" mass="49638">MCASSIMHSVPCRLSPLHHPLSLLLFSLHPYNTMLHGLYGYIFGAEDSNDSQVSNDSESSLCPPGKMTEDDWCLVDDAPSGRSSPELVPNPELRDIDQLSFASKKSAPAPTAEEIRRSEELRQAKAATAHRLQLERVLFEDVDSPNGSLTLTSLKAKNSLLSAAKLKRATAVTHVSSEPKTKTRSKKAGKMSSGRNNDRKVADELSVPKGTKVKAIYREDDWIYVHASGGKRGFVPQAYCRLNVESPDGIHHRLNKTTARVQRRSSRKEQEKPSRTSMNRYLHNDIHKSSLERFLDSLPVKKDEGQPFHTKDLGRARAQYRYDAARADEVNVYEGEEVIVLNTDDPEWTYVRNKSHLEGFVPANHLDSFRQKTAQSAPSTESEHRLVIEDFDGRHALDISVEQGEWVIVISNDPEGWMWVRRLRDGKEGFLPSSMAVLATNL</sequence>
<dbReference type="GO" id="GO:0005737">
    <property type="term" value="C:cytoplasm"/>
    <property type="evidence" value="ECO:0007669"/>
    <property type="project" value="TreeGrafter"/>
</dbReference>
<organism evidence="6 7">
    <name type="scientific">Ancylostoma ceylanicum</name>
    <dbReference type="NCBI Taxonomy" id="53326"/>
    <lineage>
        <taxon>Eukaryota</taxon>
        <taxon>Metazoa</taxon>
        <taxon>Ecdysozoa</taxon>
        <taxon>Nematoda</taxon>
        <taxon>Chromadorea</taxon>
        <taxon>Rhabditida</taxon>
        <taxon>Rhabditina</taxon>
        <taxon>Rhabditomorpha</taxon>
        <taxon>Strongyloidea</taxon>
        <taxon>Ancylostomatidae</taxon>
        <taxon>Ancylostomatinae</taxon>
        <taxon>Ancylostoma</taxon>
    </lineage>
</organism>
<protein>
    <recommendedName>
        <fullName evidence="5">SH3 domain-containing protein</fullName>
    </recommendedName>
</protein>
<dbReference type="GO" id="GO:0016176">
    <property type="term" value="F:superoxide-generating NADPH oxidase activator activity"/>
    <property type="evidence" value="ECO:0007669"/>
    <property type="project" value="TreeGrafter"/>
</dbReference>
<feature type="domain" description="SH3" evidence="5">
    <location>
        <begin position="311"/>
        <end position="371"/>
    </location>
</feature>
<evidence type="ECO:0000256" key="2">
    <source>
        <dbReference type="ARBA" id="ARBA00022737"/>
    </source>
</evidence>
<keyword evidence="1 3" id="KW-0728">SH3 domain</keyword>
<evidence type="ECO:0000256" key="3">
    <source>
        <dbReference type="PROSITE-ProRule" id="PRU00192"/>
    </source>
</evidence>
<evidence type="ECO:0000256" key="4">
    <source>
        <dbReference type="SAM" id="MobiDB-lite"/>
    </source>
</evidence>
<dbReference type="EMBL" id="JARK01001507">
    <property type="protein sequence ID" value="EYB94433.1"/>
    <property type="molecule type" value="Genomic_DNA"/>
</dbReference>
<feature type="region of interest" description="Disordered" evidence="4">
    <location>
        <begin position="167"/>
        <end position="205"/>
    </location>
</feature>
<feature type="region of interest" description="Disordered" evidence="4">
    <location>
        <begin position="99"/>
        <end position="118"/>
    </location>
</feature>
<dbReference type="AlphaFoldDB" id="A0A016SUM6"/>
<proteinExistence type="predicted"/>
<dbReference type="PANTHER" id="PTHR15706">
    <property type="entry name" value="SH3 MULTIPLE DOMAIN"/>
    <property type="match status" value="1"/>
</dbReference>
<dbReference type="InterPro" id="IPR051228">
    <property type="entry name" value="NADPH_Oxidase/PX-Domain"/>
</dbReference>
<dbReference type="InterPro" id="IPR036028">
    <property type="entry name" value="SH3-like_dom_sf"/>
</dbReference>
<dbReference type="CDD" id="cd00174">
    <property type="entry name" value="SH3"/>
    <property type="match status" value="3"/>
</dbReference>
<evidence type="ECO:0000313" key="7">
    <source>
        <dbReference type="Proteomes" id="UP000024635"/>
    </source>
</evidence>
<dbReference type="SUPFAM" id="SSF50044">
    <property type="entry name" value="SH3-domain"/>
    <property type="match status" value="3"/>
</dbReference>